<keyword evidence="3" id="KW-0813">Transport</keyword>
<feature type="transmembrane region" description="Helical" evidence="8">
    <location>
        <begin position="99"/>
        <end position="119"/>
    </location>
</feature>
<dbReference type="SUPFAM" id="SSF81345">
    <property type="entry name" value="ABC transporter involved in vitamin B12 uptake, BtuC"/>
    <property type="match status" value="1"/>
</dbReference>
<gene>
    <name evidence="9" type="ORF">G3480_06595</name>
</gene>
<keyword evidence="10" id="KW-1185">Reference proteome</keyword>
<accession>A0A6P1DWD1</accession>
<reference evidence="9 10" key="2">
    <citation type="submission" date="2020-02" db="EMBL/GenBank/DDBJ databases">
        <title>Genome sequences of Thiorhodococcus mannitoliphagus and Thiorhodococcus minor, purple sulfur photosynthetic bacteria in the gammaproteobacterial family, Chromatiaceae.</title>
        <authorList>
            <person name="Aviles F.A."/>
            <person name="Meyer T.E."/>
            <person name="Kyndt J.A."/>
        </authorList>
    </citation>
    <scope>NUCLEOTIDE SEQUENCE [LARGE SCALE GENOMIC DNA]</scope>
    <source>
        <strain evidence="9 10">DSM 18266</strain>
    </source>
</reference>
<dbReference type="GO" id="GO:0005886">
    <property type="term" value="C:plasma membrane"/>
    <property type="evidence" value="ECO:0007669"/>
    <property type="project" value="UniProtKB-SubCell"/>
</dbReference>
<dbReference type="Gene3D" id="1.10.3470.10">
    <property type="entry name" value="ABC transporter involved in vitamin B12 uptake, BtuC"/>
    <property type="match status" value="1"/>
</dbReference>
<dbReference type="InterPro" id="IPR037294">
    <property type="entry name" value="ABC_BtuC-like"/>
</dbReference>
<evidence type="ECO:0000256" key="4">
    <source>
        <dbReference type="ARBA" id="ARBA00022475"/>
    </source>
</evidence>
<name>A0A6P1DWD1_9GAMM</name>
<evidence type="ECO:0000313" key="10">
    <source>
        <dbReference type="Proteomes" id="UP000471640"/>
    </source>
</evidence>
<evidence type="ECO:0000256" key="7">
    <source>
        <dbReference type="ARBA" id="ARBA00023136"/>
    </source>
</evidence>
<evidence type="ECO:0000313" key="9">
    <source>
        <dbReference type="EMBL" id="NEX19984.1"/>
    </source>
</evidence>
<dbReference type="GO" id="GO:0033214">
    <property type="term" value="P:siderophore-iron import into cell"/>
    <property type="evidence" value="ECO:0007669"/>
    <property type="project" value="TreeGrafter"/>
</dbReference>
<feature type="transmembrane region" description="Helical" evidence="8">
    <location>
        <begin position="125"/>
        <end position="146"/>
    </location>
</feature>
<dbReference type="InterPro" id="IPR000522">
    <property type="entry name" value="ABC_transptr_permease_BtuC"/>
</dbReference>
<dbReference type="GO" id="GO:0022857">
    <property type="term" value="F:transmembrane transporter activity"/>
    <property type="evidence" value="ECO:0007669"/>
    <property type="project" value="InterPro"/>
</dbReference>
<comment type="subcellular location">
    <subcellularLocation>
        <location evidence="1">Cell membrane</location>
        <topology evidence="1">Multi-pass membrane protein</topology>
    </subcellularLocation>
</comment>
<feature type="transmembrane region" description="Helical" evidence="8">
    <location>
        <begin position="246"/>
        <end position="275"/>
    </location>
</feature>
<dbReference type="RefSeq" id="WP_164652937.1">
    <property type="nucleotide sequence ID" value="NZ_JAAIJR010000019.1"/>
</dbReference>
<comment type="similarity">
    <text evidence="2">Belongs to the binding-protein-dependent transport system permease family. FecCD subfamily.</text>
</comment>
<dbReference type="PANTHER" id="PTHR30472">
    <property type="entry name" value="FERRIC ENTEROBACTIN TRANSPORT SYSTEM PERMEASE PROTEIN"/>
    <property type="match status" value="1"/>
</dbReference>
<dbReference type="PANTHER" id="PTHR30472:SF25">
    <property type="entry name" value="ABC TRANSPORTER PERMEASE PROTEIN MJ0876-RELATED"/>
    <property type="match status" value="1"/>
</dbReference>
<evidence type="ECO:0000256" key="6">
    <source>
        <dbReference type="ARBA" id="ARBA00022989"/>
    </source>
</evidence>
<feature type="transmembrane region" description="Helical" evidence="8">
    <location>
        <begin position="68"/>
        <end position="87"/>
    </location>
</feature>
<dbReference type="CDD" id="cd06550">
    <property type="entry name" value="TM_ABC_iron-siderophores_like"/>
    <property type="match status" value="1"/>
</dbReference>
<evidence type="ECO:0000256" key="1">
    <source>
        <dbReference type="ARBA" id="ARBA00004651"/>
    </source>
</evidence>
<dbReference type="FunFam" id="1.10.3470.10:FF:000001">
    <property type="entry name" value="Vitamin B12 ABC transporter permease BtuC"/>
    <property type="match status" value="1"/>
</dbReference>
<feature type="transmembrane region" description="Helical" evidence="8">
    <location>
        <begin position="153"/>
        <end position="174"/>
    </location>
</feature>
<keyword evidence="6 8" id="KW-1133">Transmembrane helix</keyword>
<organism evidence="9 10">
    <name type="scientific">Thiorhodococcus mannitoliphagus</name>
    <dbReference type="NCBI Taxonomy" id="329406"/>
    <lineage>
        <taxon>Bacteria</taxon>
        <taxon>Pseudomonadati</taxon>
        <taxon>Pseudomonadota</taxon>
        <taxon>Gammaproteobacteria</taxon>
        <taxon>Chromatiales</taxon>
        <taxon>Chromatiaceae</taxon>
        <taxon>Thiorhodococcus</taxon>
    </lineage>
</organism>
<evidence type="ECO:0000256" key="8">
    <source>
        <dbReference type="SAM" id="Phobius"/>
    </source>
</evidence>
<feature type="transmembrane region" description="Helical" evidence="8">
    <location>
        <begin position="287"/>
        <end position="309"/>
    </location>
</feature>
<dbReference type="Proteomes" id="UP000471640">
    <property type="component" value="Unassembled WGS sequence"/>
</dbReference>
<evidence type="ECO:0000256" key="3">
    <source>
        <dbReference type="ARBA" id="ARBA00022448"/>
    </source>
</evidence>
<proteinExistence type="inferred from homology"/>
<feature type="transmembrane region" description="Helical" evidence="8">
    <location>
        <begin position="202"/>
        <end position="226"/>
    </location>
</feature>
<keyword evidence="5 8" id="KW-0812">Transmembrane</keyword>
<keyword evidence="4" id="KW-1003">Cell membrane</keyword>
<dbReference type="Pfam" id="PF01032">
    <property type="entry name" value="FecCD"/>
    <property type="match status" value="1"/>
</dbReference>
<keyword evidence="7 8" id="KW-0472">Membrane</keyword>
<evidence type="ECO:0000256" key="2">
    <source>
        <dbReference type="ARBA" id="ARBA00007935"/>
    </source>
</evidence>
<dbReference type="EMBL" id="JAAIJR010000019">
    <property type="protein sequence ID" value="NEX19984.1"/>
    <property type="molecule type" value="Genomic_DNA"/>
</dbReference>
<sequence length="341" mass="35240">MIDTAHSDGLPRRRPLPLNLLLVGLLLALSLVSLRFGSAPLSLGEVVGGLLGTGPEEHRLIVQQIRLPRVALAWLVGLALGASGAALQGLLRNPLAEPGLLGISSSAGLGAVLTLYFGISAMSLWILPAAAMTFALLATLLLYALARAGSNNLTLILAGVALSSLAGALTSLALNLAPDPGGVQDILLWLLGSISDRSFEEVWLCLPFVLIGLGLLFMAAPALDVLSLGEAEAATLGVDLGRLRRLIILGSALSVGATVAVTGTIGFVGLVVPHLLRRFVAYRPGRLLLASALGGAVLVLAADISVRLLDTPRELMLGVVTALIGAPFFLGLVLRSRRDLL</sequence>
<comment type="caution">
    <text evidence="9">The sequence shown here is derived from an EMBL/GenBank/DDBJ whole genome shotgun (WGS) entry which is preliminary data.</text>
</comment>
<protein>
    <submittedName>
        <fullName evidence="9">Iron ABC transporter permease</fullName>
    </submittedName>
</protein>
<evidence type="ECO:0000256" key="5">
    <source>
        <dbReference type="ARBA" id="ARBA00022692"/>
    </source>
</evidence>
<dbReference type="AlphaFoldDB" id="A0A6P1DWD1"/>
<reference evidence="10" key="1">
    <citation type="journal article" date="2020" name="Microbiol. Resour. Announc.">
        <title>Draft Genome Sequences of Thiorhodococcus mannitoliphagus and Thiorhodococcus minor, Purple Sulfur Photosynthetic Bacteria in the Gammaproteobacterial Family Chromatiaceae.</title>
        <authorList>
            <person name="Aviles F.A."/>
            <person name="Meyer T.E."/>
            <person name="Kyndt J.A."/>
        </authorList>
    </citation>
    <scope>NUCLEOTIDE SEQUENCE [LARGE SCALE GENOMIC DNA]</scope>
    <source>
        <strain evidence="10">DSM 18266</strain>
    </source>
</reference>
<feature type="transmembrane region" description="Helical" evidence="8">
    <location>
        <begin position="315"/>
        <end position="334"/>
    </location>
</feature>